<evidence type="ECO:0000256" key="1">
    <source>
        <dbReference type="ARBA" id="ARBA00022729"/>
    </source>
</evidence>
<proteinExistence type="predicted"/>
<evidence type="ECO:0000313" key="4">
    <source>
        <dbReference type="Proteomes" id="UP000654370"/>
    </source>
</evidence>
<evidence type="ECO:0000259" key="2">
    <source>
        <dbReference type="Pfam" id="PF02221"/>
    </source>
</evidence>
<dbReference type="InterPro" id="IPR003172">
    <property type="entry name" value="ML_dom"/>
</dbReference>
<name>A0A8H7UMZ4_MORIS</name>
<organism evidence="3 4">
    <name type="scientific">Mortierella isabellina</name>
    <name type="common">Filamentous fungus</name>
    <name type="synonym">Umbelopsis isabellina</name>
    <dbReference type="NCBI Taxonomy" id="91625"/>
    <lineage>
        <taxon>Eukaryota</taxon>
        <taxon>Fungi</taxon>
        <taxon>Fungi incertae sedis</taxon>
        <taxon>Mucoromycota</taxon>
        <taxon>Mucoromycotina</taxon>
        <taxon>Umbelopsidomycetes</taxon>
        <taxon>Umbelopsidales</taxon>
        <taxon>Umbelopsidaceae</taxon>
        <taxon>Umbelopsis</taxon>
    </lineage>
</organism>
<comment type="caution">
    <text evidence="3">The sequence shown here is derived from an EMBL/GenBank/DDBJ whole genome shotgun (WGS) entry which is preliminary data.</text>
</comment>
<keyword evidence="1" id="KW-0732">Signal</keyword>
<feature type="domain" description="MD-2-related lipid-recognition" evidence="2">
    <location>
        <begin position="31"/>
        <end position="82"/>
    </location>
</feature>
<dbReference type="Gene3D" id="2.70.220.10">
    <property type="entry name" value="Ganglioside GM2 activator"/>
    <property type="match status" value="1"/>
</dbReference>
<dbReference type="Pfam" id="PF02221">
    <property type="entry name" value="E1_DerP2_DerF2"/>
    <property type="match status" value="1"/>
</dbReference>
<keyword evidence="4" id="KW-1185">Reference proteome</keyword>
<dbReference type="EMBL" id="JAEPQZ010000002">
    <property type="protein sequence ID" value="KAG2184749.1"/>
    <property type="molecule type" value="Genomic_DNA"/>
</dbReference>
<dbReference type="OrthoDB" id="6409159at2759"/>
<sequence>MILPYPAAANAATIPEFKLQEVGQTMSTNLITNCGDNKDILTSIEHINLSPDPPVKGQNLDIDFKGTLSEEVVNGSTINLIVKGKYTVNAKILTPDERQITCLNGVTSFPRAFWE</sequence>
<gene>
    <name evidence="3" type="ORF">INT43_000662</name>
</gene>
<dbReference type="Proteomes" id="UP000654370">
    <property type="component" value="Unassembled WGS sequence"/>
</dbReference>
<accession>A0A8H7UMZ4</accession>
<evidence type="ECO:0000313" key="3">
    <source>
        <dbReference type="EMBL" id="KAG2184749.1"/>
    </source>
</evidence>
<dbReference type="InterPro" id="IPR036846">
    <property type="entry name" value="GM2-AP_sf"/>
</dbReference>
<protein>
    <recommendedName>
        <fullName evidence="2">MD-2-related lipid-recognition domain-containing protein</fullName>
    </recommendedName>
</protein>
<dbReference type="AlphaFoldDB" id="A0A8H7UMZ4"/>
<reference evidence="3" key="1">
    <citation type="submission" date="2020-12" db="EMBL/GenBank/DDBJ databases">
        <title>Metabolic potential, ecology and presence of endohyphal bacteria is reflected in genomic diversity of Mucoromycotina.</title>
        <authorList>
            <person name="Muszewska A."/>
            <person name="Okrasinska A."/>
            <person name="Steczkiewicz K."/>
            <person name="Drgas O."/>
            <person name="Orlowska M."/>
            <person name="Perlinska-Lenart U."/>
            <person name="Aleksandrzak-Piekarczyk T."/>
            <person name="Szatraj K."/>
            <person name="Zielenkiewicz U."/>
            <person name="Pilsyk S."/>
            <person name="Malc E."/>
            <person name="Mieczkowski P."/>
            <person name="Kruszewska J.S."/>
            <person name="Biernat P."/>
            <person name="Pawlowska J."/>
        </authorList>
    </citation>
    <scope>NUCLEOTIDE SEQUENCE</scope>
    <source>
        <strain evidence="3">WA0000067209</strain>
    </source>
</reference>